<feature type="transmembrane region" description="Helical" evidence="8">
    <location>
        <begin position="275"/>
        <end position="295"/>
    </location>
</feature>
<feature type="transmembrane region" description="Helical" evidence="8">
    <location>
        <begin position="514"/>
        <end position="539"/>
    </location>
</feature>
<evidence type="ECO:0000256" key="7">
    <source>
        <dbReference type="SAM" id="MobiDB-lite"/>
    </source>
</evidence>
<comment type="subcellular location">
    <subcellularLocation>
        <location evidence="1">Endomembrane system</location>
        <topology evidence="1">Multi-pass membrane protein</topology>
    </subcellularLocation>
</comment>
<name>A0A376B4C9_9ASCO</name>
<dbReference type="PANTHER" id="PTHR23501">
    <property type="entry name" value="MAJOR FACILITATOR SUPERFAMILY"/>
    <property type="match status" value="1"/>
</dbReference>
<keyword evidence="3" id="KW-0813">Transport</keyword>
<keyword evidence="5 8" id="KW-1133">Transmembrane helix</keyword>
<dbReference type="GO" id="GO:0000329">
    <property type="term" value="C:fungal-type vacuole membrane"/>
    <property type="evidence" value="ECO:0007669"/>
    <property type="project" value="TreeGrafter"/>
</dbReference>
<feature type="transmembrane region" description="Helical" evidence="8">
    <location>
        <begin position="348"/>
        <end position="369"/>
    </location>
</feature>
<proteinExistence type="inferred from homology"/>
<dbReference type="EMBL" id="UFAJ01000159">
    <property type="protein sequence ID" value="SSD59547.1"/>
    <property type="molecule type" value="Genomic_DNA"/>
</dbReference>
<evidence type="ECO:0000256" key="5">
    <source>
        <dbReference type="ARBA" id="ARBA00022989"/>
    </source>
</evidence>
<feature type="domain" description="Major facilitator superfamily (MFS) profile" evidence="9">
    <location>
        <begin position="154"/>
        <end position="652"/>
    </location>
</feature>
<dbReference type="VEuPathDB" id="FungiDB:SCODWIG_01308"/>
<dbReference type="CDD" id="cd17502">
    <property type="entry name" value="MFS_Azr1_MDR_like"/>
    <property type="match status" value="1"/>
</dbReference>
<keyword evidence="6 8" id="KW-0472">Membrane</keyword>
<comment type="similarity">
    <text evidence="2">Belongs to the major facilitator superfamily.</text>
</comment>
<feature type="transmembrane region" description="Helical" evidence="8">
    <location>
        <begin position="381"/>
        <end position="398"/>
    </location>
</feature>
<feature type="region of interest" description="Disordered" evidence="7">
    <location>
        <begin position="1"/>
        <end position="32"/>
    </location>
</feature>
<dbReference type="Gene3D" id="1.20.1250.20">
    <property type="entry name" value="MFS general substrate transporter like domains"/>
    <property type="match status" value="2"/>
</dbReference>
<evidence type="ECO:0000256" key="1">
    <source>
        <dbReference type="ARBA" id="ARBA00004127"/>
    </source>
</evidence>
<accession>A0A376B4C9</accession>
<dbReference type="PANTHER" id="PTHR23501:SF191">
    <property type="entry name" value="VACUOLAR BASIC AMINO ACID TRANSPORTER 4"/>
    <property type="match status" value="1"/>
</dbReference>
<sequence length="667" mass="73841">MGRKKSSKTNRRNKLKAFTRNKNRKEVKVESSPPFLSTTTIVDSNINTISMSKSTPESNSTSPASSTEVIHASISENTPLIQPIRSSIVQDVSTDIPGFVAAELEEQEEEYIESQQQQPSYSAINSTKSQQNTIASIISTDDGVGLSKTRVQIILWSMYLGIFLASLDVTIVSTLLGHISSEFNALSRSSWIATAYLLSNATFQPLYGKISDIFGRKPLLIFSNVCFSIGCWICGRSGGLWWLVLGRFISGIGGGGMTSMSTITTSDLVPLRSRAFYQGVGNFFFGLGTAIGGLIGGWISDKFGWRWAFYVQVPLSVLSTLSIIIFMDLPPTELMKSSTGIRNKLSKIDWYGSLTLVCFLLFFMIASSIGGKEVAFSSNTFIGLCCASFVCFILFMYIELKVSCDPVLPMKYLADRSVFGASFANWFCMMNSITLLYYLPIYWSTVLDLSPTETGKRLSPNFFSTAFGSLGAGLYIRKTGKYYWFQLLFCIWGVLGCLKIYLITPKISVLGQYLLFVTPGFGMSVLITVTLLVIIAAVPKEAQATCTSISYMFRSTGSTLGVSIGAAIFRKSISSLLVSRVMEFEGEEHTAKELYKIIDKATNSSEYLKIAPDFVKDTLKECYHSALKNTYLFCLVCFILATVSVSIVREYKLHTSMQRDEEESERD</sequence>
<organism evidence="10 11">
    <name type="scientific">Saccharomycodes ludwigii</name>
    <dbReference type="NCBI Taxonomy" id="36035"/>
    <lineage>
        <taxon>Eukaryota</taxon>
        <taxon>Fungi</taxon>
        <taxon>Dikarya</taxon>
        <taxon>Ascomycota</taxon>
        <taxon>Saccharomycotina</taxon>
        <taxon>Saccharomycetes</taxon>
        <taxon>Saccharomycodales</taxon>
        <taxon>Saccharomycodaceae</taxon>
        <taxon>Saccharomycodes</taxon>
    </lineage>
</organism>
<dbReference type="Proteomes" id="UP000262825">
    <property type="component" value="Unassembled WGS sequence"/>
</dbReference>
<dbReference type="PROSITE" id="PS50850">
    <property type="entry name" value="MFS"/>
    <property type="match status" value="1"/>
</dbReference>
<dbReference type="InterPro" id="IPR036259">
    <property type="entry name" value="MFS_trans_sf"/>
</dbReference>
<feature type="transmembrane region" description="Helical" evidence="8">
    <location>
        <begin position="630"/>
        <end position="648"/>
    </location>
</feature>
<dbReference type="GO" id="GO:0012505">
    <property type="term" value="C:endomembrane system"/>
    <property type="evidence" value="ECO:0007669"/>
    <property type="project" value="UniProtKB-SubCell"/>
</dbReference>
<feature type="transmembrane region" description="Helical" evidence="8">
    <location>
        <begin position="307"/>
        <end position="327"/>
    </location>
</feature>
<feature type="transmembrane region" description="Helical" evidence="8">
    <location>
        <begin position="153"/>
        <end position="177"/>
    </location>
</feature>
<feature type="compositionally biased region" description="Basic residues" evidence="7">
    <location>
        <begin position="1"/>
        <end position="23"/>
    </location>
</feature>
<reference evidence="11" key="1">
    <citation type="submission" date="2018-06" db="EMBL/GenBank/DDBJ databases">
        <authorList>
            <person name="Guldener U."/>
        </authorList>
    </citation>
    <scope>NUCLEOTIDE SEQUENCE [LARGE SCALE GENOMIC DNA]</scope>
    <source>
        <strain evidence="11">UTAD17</strain>
    </source>
</reference>
<dbReference type="SUPFAM" id="SSF103473">
    <property type="entry name" value="MFS general substrate transporter"/>
    <property type="match status" value="1"/>
</dbReference>
<gene>
    <name evidence="10" type="ORF">SCODWIG_01308</name>
</gene>
<dbReference type="Pfam" id="PF07690">
    <property type="entry name" value="MFS_1"/>
    <property type="match status" value="1"/>
</dbReference>
<evidence type="ECO:0000256" key="2">
    <source>
        <dbReference type="ARBA" id="ARBA00008335"/>
    </source>
</evidence>
<evidence type="ECO:0000256" key="3">
    <source>
        <dbReference type="ARBA" id="ARBA00022448"/>
    </source>
</evidence>
<evidence type="ECO:0000313" key="11">
    <source>
        <dbReference type="Proteomes" id="UP000262825"/>
    </source>
</evidence>
<evidence type="ECO:0000313" key="10">
    <source>
        <dbReference type="EMBL" id="SSD59547.1"/>
    </source>
</evidence>
<dbReference type="OrthoDB" id="3437016at2759"/>
<evidence type="ECO:0000256" key="4">
    <source>
        <dbReference type="ARBA" id="ARBA00022692"/>
    </source>
</evidence>
<keyword evidence="4 8" id="KW-0812">Transmembrane</keyword>
<dbReference type="InterPro" id="IPR011701">
    <property type="entry name" value="MFS"/>
</dbReference>
<evidence type="ECO:0000259" key="9">
    <source>
        <dbReference type="PROSITE" id="PS50850"/>
    </source>
</evidence>
<feature type="transmembrane region" description="Helical" evidence="8">
    <location>
        <begin position="418"/>
        <end position="438"/>
    </location>
</feature>
<dbReference type="AlphaFoldDB" id="A0A376B4C9"/>
<evidence type="ECO:0000256" key="8">
    <source>
        <dbReference type="SAM" id="Phobius"/>
    </source>
</evidence>
<dbReference type="InterPro" id="IPR020846">
    <property type="entry name" value="MFS_dom"/>
</dbReference>
<feature type="transmembrane region" description="Helical" evidence="8">
    <location>
        <begin position="219"/>
        <end position="235"/>
    </location>
</feature>
<protein>
    <recommendedName>
        <fullName evidence="9">Major facilitator superfamily (MFS) profile domain-containing protein</fullName>
    </recommendedName>
</protein>
<feature type="transmembrane region" description="Helical" evidence="8">
    <location>
        <begin position="241"/>
        <end position="263"/>
    </location>
</feature>
<keyword evidence="11" id="KW-1185">Reference proteome</keyword>
<feature type="transmembrane region" description="Helical" evidence="8">
    <location>
        <begin position="483"/>
        <end position="502"/>
    </location>
</feature>
<evidence type="ECO:0000256" key="6">
    <source>
        <dbReference type="ARBA" id="ARBA00023136"/>
    </source>
</evidence>
<dbReference type="GO" id="GO:0015174">
    <property type="term" value="F:basic amino acid transmembrane transporter activity"/>
    <property type="evidence" value="ECO:0007669"/>
    <property type="project" value="TreeGrafter"/>
</dbReference>